<evidence type="ECO:0000313" key="2">
    <source>
        <dbReference type="EMBL" id="KAG7330717.1"/>
    </source>
</evidence>
<evidence type="ECO:0000313" key="3">
    <source>
        <dbReference type="Proteomes" id="UP000824219"/>
    </source>
</evidence>
<reference evidence="2 3" key="1">
    <citation type="submission" date="2021-06" db="EMBL/GenBank/DDBJ databases">
        <title>Chromosome-level genome assembly of the red-tail catfish (Hemibagrus wyckioides).</title>
        <authorList>
            <person name="Shao F."/>
        </authorList>
    </citation>
    <scope>NUCLEOTIDE SEQUENCE [LARGE SCALE GENOMIC DNA]</scope>
    <source>
        <strain evidence="2">EC202008001</strain>
        <tissue evidence="2">Blood</tissue>
    </source>
</reference>
<feature type="region of interest" description="Disordered" evidence="1">
    <location>
        <begin position="1"/>
        <end position="22"/>
    </location>
</feature>
<gene>
    <name evidence="2" type="ORF">KOW79_004686</name>
</gene>
<protein>
    <submittedName>
        <fullName evidence="2">Uncharacterized protein</fullName>
    </submittedName>
</protein>
<comment type="caution">
    <text evidence="2">The sequence shown here is derived from an EMBL/GenBank/DDBJ whole genome shotgun (WGS) entry which is preliminary data.</text>
</comment>
<name>A0A9D3NY98_9TELE</name>
<dbReference type="EMBL" id="JAHKSW010000006">
    <property type="protein sequence ID" value="KAG7330717.1"/>
    <property type="molecule type" value="Genomic_DNA"/>
</dbReference>
<organism evidence="2 3">
    <name type="scientific">Hemibagrus wyckioides</name>
    <dbReference type="NCBI Taxonomy" id="337641"/>
    <lineage>
        <taxon>Eukaryota</taxon>
        <taxon>Metazoa</taxon>
        <taxon>Chordata</taxon>
        <taxon>Craniata</taxon>
        <taxon>Vertebrata</taxon>
        <taxon>Euteleostomi</taxon>
        <taxon>Actinopterygii</taxon>
        <taxon>Neopterygii</taxon>
        <taxon>Teleostei</taxon>
        <taxon>Ostariophysi</taxon>
        <taxon>Siluriformes</taxon>
        <taxon>Bagridae</taxon>
        <taxon>Hemibagrus</taxon>
    </lineage>
</organism>
<proteinExistence type="predicted"/>
<dbReference type="AlphaFoldDB" id="A0A9D3NY98"/>
<sequence>MPDHYRVPTSCASPGRGHPGSGVKVFLQLQRHKPIVITVNPSDDDNSGSETEGSRPEQYMFASLESVSKEAMEAARPRPVPVLEKSAGLDKHRAQLVMQLNNRSGK</sequence>
<dbReference type="Proteomes" id="UP000824219">
    <property type="component" value="Linkage Group LG06"/>
</dbReference>
<feature type="region of interest" description="Disordered" evidence="1">
    <location>
        <begin position="38"/>
        <end position="58"/>
    </location>
</feature>
<accession>A0A9D3NY98</accession>
<keyword evidence="3" id="KW-1185">Reference proteome</keyword>
<evidence type="ECO:0000256" key="1">
    <source>
        <dbReference type="SAM" id="MobiDB-lite"/>
    </source>
</evidence>